<keyword evidence="4 7" id="KW-1133">Transmembrane helix</keyword>
<dbReference type="EMBL" id="WOEZ01000115">
    <property type="protein sequence ID" value="NPT57052.1"/>
    <property type="molecule type" value="Genomic_DNA"/>
</dbReference>
<keyword evidence="10" id="KW-1185">Reference proteome</keyword>
<evidence type="ECO:0000313" key="10">
    <source>
        <dbReference type="Proteomes" id="UP000655523"/>
    </source>
</evidence>
<gene>
    <name evidence="9" type="ORF">GNZ13_21345</name>
</gene>
<evidence type="ECO:0000259" key="8">
    <source>
        <dbReference type="Pfam" id="PF03176"/>
    </source>
</evidence>
<proteinExistence type="predicted"/>
<feature type="transmembrane region" description="Helical" evidence="7">
    <location>
        <begin position="352"/>
        <end position="378"/>
    </location>
</feature>
<sequence length="814" mass="89524">MKDLTYTKLQNFVEFCIRNRVAVAGVYLLLTLVLTLFAARVHVKTVFEDLLPRSHPYVQVHERFQEHFGGSNVISIMLEVKQGDIFNQKVLEKVRKITNELPLVDGVNSTQIVSLASNKLREIRASTDAIEARPVMWPDIPKTQQEMQALKSSVLNSPLIYGPYVSRDLKSTLITVDFYESLVDYNKIFPQINKLAEAAQGEGVQVSVVGEPMLYGWVNYYVPETLHIFLFTIGCLVALLFLIARTWRGTLLPLLAGLTSAIWALGFASLLGFNLDPLVIVIAFLITARSISHSVQLVSRFGDELAAGAETTRAAASSAMLQLFKPGMLGVIADAGCMVVVVLTPIPLMQKVAVIGTIWVLTIAVSACVMTPVLLSWLKKPKGCAHPFDVSPLLDRVLTLAISVAASRWRYVVVAGAAAVFVGSGLYAFRLQIGDADAGSPILWQDSRYNQDSAAVNRQFQGADRMYAVFAGTKPDDVKEPAVLENMVSMQRFMAAQPEIGGSLSIADIIPSVNRILREDNPRYQEFGKTKNENGELFYMWGADAGESAQFVDAKFQHAPVTFYFKDHRGGSIRTAVQRLKEFIADNPLKQGSYLLAGGVIGVTAAVNEVILSGQIESVALALLWLVICCAVAYRSTRAGIFFMVPVMLSNTITFSFMAWKGIGMTLSTLPVAALGIGLGVDYAFYVVDGIREELHHHNDLKMAIQQSLRTAGKGVLITSLTLTVSVVLWLQSSLRFQAEMGLLMAIWLFVSAFSALFIMPAMVYVFRPEFIVGKRSESKYSTPAKRHRKVEDPAWECPTRAVSNKPGRSVAND</sequence>
<dbReference type="Pfam" id="PF03176">
    <property type="entry name" value="MMPL"/>
    <property type="match status" value="2"/>
</dbReference>
<feature type="domain" description="Membrane transport protein MMPL" evidence="8">
    <location>
        <begin position="575"/>
        <end position="807"/>
    </location>
</feature>
<dbReference type="GO" id="GO:0005886">
    <property type="term" value="C:plasma membrane"/>
    <property type="evidence" value="ECO:0007669"/>
    <property type="project" value="UniProtKB-SubCell"/>
</dbReference>
<organism evidence="9 10">
    <name type="scientific">Paraburkholderia elongata</name>
    <dbReference type="NCBI Taxonomy" id="2675747"/>
    <lineage>
        <taxon>Bacteria</taxon>
        <taxon>Pseudomonadati</taxon>
        <taxon>Pseudomonadota</taxon>
        <taxon>Betaproteobacteria</taxon>
        <taxon>Burkholderiales</taxon>
        <taxon>Burkholderiaceae</taxon>
        <taxon>Paraburkholderia</taxon>
    </lineage>
</organism>
<dbReference type="InterPro" id="IPR050545">
    <property type="entry name" value="Mycobact_MmpL"/>
</dbReference>
<evidence type="ECO:0000256" key="3">
    <source>
        <dbReference type="ARBA" id="ARBA00022692"/>
    </source>
</evidence>
<evidence type="ECO:0000313" key="9">
    <source>
        <dbReference type="EMBL" id="NPT57052.1"/>
    </source>
</evidence>
<protein>
    <submittedName>
        <fullName evidence="9">MMPL family transporter</fullName>
    </submittedName>
</protein>
<feature type="region of interest" description="Disordered" evidence="6">
    <location>
        <begin position="780"/>
        <end position="814"/>
    </location>
</feature>
<feature type="transmembrane region" description="Helical" evidence="7">
    <location>
        <begin position="21"/>
        <end position="43"/>
    </location>
</feature>
<feature type="domain" description="Membrane transport protein MMPL" evidence="8">
    <location>
        <begin position="60"/>
        <end position="377"/>
    </location>
</feature>
<feature type="transmembrane region" description="Helical" evidence="7">
    <location>
        <begin position="226"/>
        <end position="244"/>
    </location>
</feature>
<feature type="transmembrane region" description="Helical" evidence="7">
    <location>
        <begin position="743"/>
        <end position="767"/>
    </location>
</feature>
<dbReference type="AlphaFoldDB" id="A0A972NQB3"/>
<comment type="subcellular location">
    <subcellularLocation>
        <location evidence="1">Cell membrane</location>
        <topology evidence="1">Multi-pass membrane protein</topology>
    </subcellularLocation>
</comment>
<feature type="transmembrane region" description="Helical" evidence="7">
    <location>
        <begin position="594"/>
        <end position="612"/>
    </location>
</feature>
<keyword evidence="2" id="KW-1003">Cell membrane</keyword>
<dbReference type="Proteomes" id="UP000655523">
    <property type="component" value="Unassembled WGS sequence"/>
</dbReference>
<evidence type="ECO:0000256" key="7">
    <source>
        <dbReference type="SAM" id="Phobius"/>
    </source>
</evidence>
<feature type="transmembrane region" description="Helical" evidence="7">
    <location>
        <begin position="618"/>
        <end position="634"/>
    </location>
</feature>
<evidence type="ECO:0000256" key="1">
    <source>
        <dbReference type="ARBA" id="ARBA00004651"/>
    </source>
</evidence>
<comment type="caution">
    <text evidence="9">The sequence shown here is derived from an EMBL/GenBank/DDBJ whole genome shotgun (WGS) entry which is preliminary data.</text>
</comment>
<feature type="transmembrane region" description="Helical" evidence="7">
    <location>
        <begin position="251"/>
        <end position="272"/>
    </location>
</feature>
<feature type="transmembrane region" description="Helical" evidence="7">
    <location>
        <begin position="712"/>
        <end position="731"/>
    </location>
</feature>
<evidence type="ECO:0000256" key="2">
    <source>
        <dbReference type="ARBA" id="ARBA00022475"/>
    </source>
</evidence>
<dbReference type="Gene3D" id="1.20.1640.10">
    <property type="entry name" value="Multidrug efflux transporter AcrB transmembrane domain"/>
    <property type="match status" value="2"/>
</dbReference>
<evidence type="ECO:0000256" key="4">
    <source>
        <dbReference type="ARBA" id="ARBA00022989"/>
    </source>
</evidence>
<dbReference type="InterPro" id="IPR004869">
    <property type="entry name" value="MMPL_dom"/>
</dbReference>
<name>A0A972NQB3_9BURK</name>
<feature type="transmembrane region" description="Helical" evidence="7">
    <location>
        <begin position="641"/>
        <end position="660"/>
    </location>
</feature>
<keyword evidence="3 7" id="KW-0812">Transmembrane</keyword>
<feature type="transmembrane region" description="Helical" evidence="7">
    <location>
        <begin position="672"/>
        <end position="691"/>
    </location>
</feature>
<keyword evidence="5 7" id="KW-0472">Membrane</keyword>
<dbReference type="RefSeq" id="WP_172167871.1">
    <property type="nucleotide sequence ID" value="NZ_WOEZ01000115.1"/>
</dbReference>
<reference evidence="9 10" key="1">
    <citation type="submission" date="2019-11" db="EMBL/GenBank/DDBJ databases">
        <title>Metabolism of dissolved organic matter in forest soils.</title>
        <authorList>
            <person name="Cyle K.T."/>
            <person name="Wilhelm R.C."/>
            <person name="Martinez C.E."/>
        </authorList>
    </citation>
    <scope>NUCLEOTIDE SEQUENCE [LARGE SCALE GENOMIC DNA]</scope>
    <source>
        <strain evidence="9 10">5N</strain>
    </source>
</reference>
<dbReference type="PANTHER" id="PTHR33406">
    <property type="entry name" value="MEMBRANE PROTEIN MJ1562-RELATED"/>
    <property type="match status" value="1"/>
</dbReference>
<evidence type="ECO:0000256" key="6">
    <source>
        <dbReference type="SAM" id="MobiDB-lite"/>
    </source>
</evidence>
<evidence type="ECO:0000256" key="5">
    <source>
        <dbReference type="ARBA" id="ARBA00023136"/>
    </source>
</evidence>
<accession>A0A972NQB3</accession>
<dbReference type="SUPFAM" id="SSF82866">
    <property type="entry name" value="Multidrug efflux transporter AcrB transmembrane domain"/>
    <property type="match status" value="2"/>
</dbReference>
<feature type="transmembrane region" description="Helical" evidence="7">
    <location>
        <begin position="327"/>
        <end position="346"/>
    </location>
</feature>
<dbReference type="PANTHER" id="PTHR33406:SF10">
    <property type="entry name" value="SSD DOMAIN-CONTAINING PROTEIN"/>
    <property type="match status" value="1"/>
</dbReference>